<sequence>MNEFLAGAKIAFQQKILGSILDNIIFSDLPIINWLILEILGLPIMYKIIKSIKYNFYIYKTYRIPSSIKLFLFDGIVIIVIFLVLIYLTIYKSYGWLIYPCIITISSMFIVIYFSFKSNSNNKYIKIKKIKPKKQQKPNKQKDVQKSNFKKYKLINKNRVKDKNNNEDKK</sequence>
<proteinExistence type="predicted"/>
<reference evidence="4" key="1">
    <citation type="submission" date="2007-07" db="EMBL/GenBank/DDBJ databases">
        <title>Complete genome sequence of Campylobacter hominis ATCC BAA-381, a commensal isolated from the human gastrointestinal tract.</title>
        <authorList>
            <person name="Fouts D.E."/>
            <person name="Mongodin E.F."/>
            <person name="Puiu D."/>
            <person name="Sebastian Y."/>
            <person name="Miller W.G."/>
            <person name="Mandrell R.E."/>
            <person name="Nelson K.E."/>
        </authorList>
    </citation>
    <scope>NUCLEOTIDE SEQUENCE [LARGE SCALE GENOMIC DNA]</scope>
    <source>
        <strain evidence="4">ATCC BAA-381 / LMG 19568 / NCTC 13146 / CH001A</strain>
    </source>
</reference>
<keyword evidence="2" id="KW-0812">Transmembrane</keyword>
<feature type="transmembrane region" description="Helical" evidence="2">
    <location>
        <begin position="96"/>
        <end position="116"/>
    </location>
</feature>
<dbReference type="EMBL" id="CP000776">
    <property type="protein sequence ID" value="ABS51175.1"/>
    <property type="molecule type" value="Genomic_DNA"/>
</dbReference>
<evidence type="ECO:0000256" key="2">
    <source>
        <dbReference type="SAM" id="Phobius"/>
    </source>
</evidence>
<dbReference type="Proteomes" id="UP000002407">
    <property type="component" value="Chromosome"/>
</dbReference>
<organism evidence="3 4">
    <name type="scientific">Campylobacter hominis (strain ATCC BAA-381 / DSM 21671 / CCUG 45161 / LMG 19568 / NCTC 13146 / CH001A)</name>
    <dbReference type="NCBI Taxonomy" id="360107"/>
    <lineage>
        <taxon>Bacteria</taxon>
        <taxon>Pseudomonadati</taxon>
        <taxon>Campylobacterota</taxon>
        <taxon>Epsilonproteobacteria</taxon>
        <taxon>Campylobacterales</taxon>
        <taxon>Campylobacteraceae</taxon>
        <taxon>Campylobacter</taxon>
    </lineage>
</organism>
<evidence type="ECO:0000313" key="3">
    <source>
        <dbReference type="EMBL" id="ABS51175.1"/>
    </source>
</evidence>
<evidence type="ECO:0000313" key="4">
    <source>
        <dbReference type="Proteomes" id="UP000002407"/>
    </source>
</evidence>
<keyword evidence="2" id="KW-0472">Membrane</keyword>
<dbReference type="AlphaFoldDB" id="A7I3G6"/>
<gene>
    <name evidence="3" type="ordered locus">CHAB381_1524</name>
</gene>
<keyword evidence="2" id="KW-1133">Transmembrane helix</keyword>
<dbReference type="RefSeq" id="WP_012109362.1">
    <property type="nucleotide sequence ID" value="NC_009714.1"/>
</dbReference>
<dbReference type="HOGENOM" id="CLU_130840_0_0_7"/>
<evidence type="ECO:0000256" key="1">
    <source>
        <dbReference type="SAM" id="MobiDB-lite"/>
    </source>
</evidence>
<protein>
    <submittedName>
        <fullName evidence="3">Uncharacterized protein</fullName>
    </submittedName>
</protein>
<feature type="region of interest" description="Disordered" evidence="1">
    <location>
        <begin position="131"/>
        <end position="150"/>
    </location>
</feature>
<dbReference type="KEGG" id="cha:CHAB381_1524"/>
<name>A7I3G6_CAMHC</name>
<accession>A7I3G6</accession>
<keyword evidence="4" id="KW-1185">Reference proteome</keyword>
<feature type="transmembrane region" description="Helical" evidence="2">
    <location>
        <begin position="70"/>
        <end position="90"/>
    </location>
</feature>
<feature type="transmembrane region" description="Helical" evidence="2">
    <location>
        <begin position="31"/>
        <end position="49"/>
    </location>
</feature>
<dbReference type="STRING" id="360107.CHAB381_1524"/>